<dbReference type="Gene3D" id="1.10.3920.10">
    <property type="entry name" value="PA2201 C-terminal domain-like"/>
    <property type="match status" value="1"/>
</dbReference>
<keyword evidence="4" id="KW-1185">Reference proteome</keyword>
<gene>
    <name evidence="3" type="ORF">E4J94_08415</name>
</gene>
<dbReference type="SUPFAM" id="SSF140731">
    <property type="entry name" value="PA2201 C-terminal domain-like"/>
    <property type="match status" value="1"/>
</dbReference>
<evidence type="ECO:0000259" key="1">
    <source>
        <dbReference type="Pfam" id="PF08928"/>
    </source>
</evidence>
<evidence type="ECO:0000313" key="4">
    <source>
        <dbReference type="Proteomes" id="UP000297998"/>
    </source>
</evidence>
<dbReference type="InterPro" id="IPR015024">
    <property type="entry name" value="PoNi_N"/>
</dbReference>
<dbReference type="InterPro" id="IPR028983">
    <property type="entry name" value="PA2201-like_C"/>
</dbReference>
<comment type="caution">
    <text evidence="3">The sequence shown here is derived from an EMBL/GenBank/DDBJ whole genome shotgun (WGS) entry which is preliminary data.</text>
</comment>
<reference evidence="3 4" key="1">
    <citation type="submission" date="2019-03" db="EMBL/GenBank/DDBJ databases">
        <title>Empedobacter tilapiae sp. nov., isolated from an intestine of Nile tilapia Oreochromis niloticus.</title>
        <authorList>
            <person name="Kim Y.-O."/>
            <person name="Yoon J.-H."/>
        </authorList>
    </citation>
    <scope>NUCLEOTIDE SEQUENCE [LARGE SCALE GENOMIC DNA]</scope>
    <source>
        <strain evidence="3 4">MRS2</strain>
    </source>
</reference>
<dbReference type="EMBL" id="SRPE01000005">
    <property type="protein sequence ID" value="TGN27226.1"/>
    <property type="molecule type" value="Genomic_DNA"/>
</dbReference>
<evidence type="ECO:0000259" key="2">
    <source>
        <dbReference type="Pfam" id="PF08929"/>
    </source>
</evidence>
<feature type="domain" description="PoNi N-terminal" evidence="1">
    <location>
        <begin position="2"/>
        <end position="119"/>
    </location>
</feature>
<organism evidence="3 4">
    <name type="scientific">Empedobacter tilapiae</name>
    <dbReference type="NCBI Taxonomy" id="2491114"/>
    <lineage>
        <taxon>Bacteria</taxon>
        <taxon>Pseudomonadati</taxon>
        <taxon>Bacteroidota</taxon>
        <taxon>Flavobacteriia</taxon>
        <taxon>Flavobacteriales</taxon>
        <taxon>Weeksellaceae</taxon>
        <taxon>Empedobacter</taxon>
    </lineage>
</organism>
<dbReference type="Pfam" id="PF08928">
    <property type="entry name" value="PoNi_N"/>
    <property type="match status" value="1"/>
</dbReference>
<dbReference type="RefSeq" id="WP_135835376.1">
    <property type="nucleotide sequence ID" value="NZ_SRPE01000005.1"/>
</dbReference>
<sequence>MRTNIKDIEYFKNYIELNKDDIKFYVEGLEDGTTPKDRIWAVKRQIFTTSLHTVIAMYSSGCLIDEIQNEFNNTIKHLAGDWENSNSNISLDDYILMLWMLSLAILLDIDDENFERIVKVLDTNKQEDYIFDILIAHKFKSRKINQNELYPKAFEFLKELFATKDIQSLKEYLDKNWYKKFTSTYWYDNDKNKNEIFFGYWSFESGALVKILGLDDSILKDQQYYPYDLVHFKN</sequence>
<dbReference type="Proteomes" id="UP000297998">
    <property type="component" value="Unassembled WGS sequence"/>
</dbReference>
<name>A0A4Z1B7I9_9FLAO</name>
<dbReference type="Pfam" id="PF08929">
    <property type="entry name" value="PoNi_C"/>
    <property type="match status" value="1"/>
</dbReference>
<dbReference type="AlphaFoldDB" id="A0A4Z1B7I9"/>
<feature type="domain" description="PoNi C-terminal" evidence="2">
    <location>
        <begin position="127"/>
        <end position="229"/>
    </location>
</feature>
<dbReference type="OrthoDB" id="2067926at2"/>
<dbReference type="InterPro" id="IPR015025">
    <property type="entry name" value="PoNi_C"/>
</dbReference>
<accession>A0A4Z1B7I9</accession>
<proteinExistence type="predicted"/>
<protein>
    <submittedName>
        <fullName evidence="3">DUF1911 domain-containing protein</fullName>
    </submittedName>
</protein>
<evidence type="ECO:0000313" key="3">
    <source>
        <dbReference type="EMBL" id="TGN27226.1"/>
    </source>
</evidence>